<sequence>MNGGSDGEDDLNDIFHYAPERISPLSFDDRGTVTTIESHLSSIMVQEENDGSCDIHNNINSNEFDYSSTSKEIDVKSERFSKSPPHAHLDMHSDNPDEWDLDVADRELLAADGLLYLDRSHAESLSDRISEFGFRIHGSSDGEEDLEDDYDDADDSGIRDEIIIPNDLSAMNMMNLCQLSSNAGIDVSGVSPTLSRINQMNINGDSTDIMSSQKLSISTTEETNHIQLMTVNQMNHATDNDNGGLSNMNAKCNSTMTNSTININNNHCTFISQKELDLNDIVNSTGHEFYPEKSGEELMSLLRQLKFAQKFAWLSGASVLPTTLSTLANFHPAKLNTTPTTNTYNNQSLTNGIFNDTIHEVNLPTTQDRDDNINQMEKDNKRDDNYRKSLEEVAFMRHHYVVDDTSTLLNRNNSSPNSGINKVKEKIDTSNNEIDKQKQNEQVFNTSEFASNDQTQELGDRNSKSLPPTTISAYFTGVLATKCTTTTAATITPCSIADKELSKINIVKTPRATLPVSNTTTSPSADVLMKSTPISIADDIHLIDVDIDNDVDGSNIFHEDKPHIGGSLQLIPQMKNKKRSFYRSSLSPCVNIHSFPSSISLNKSLVTVSSSKLDAQMTHNKQGHIVSSSNIPQSNIEASPIITSEYMRTTASISCLPSPQLVASQPHLKIVSSIKLSADLLGDINNRPLNGNFSENLPLVSSVKLQRRTGAFAITNNYEIEPVVITSTVDCSANKTTSNAVLSKISTSPALISSVIIPVNKNETEKSRSSMIELISSPNKDAVSCLGVIVSPIAPPLPSPISQPSFSKPPGNMMGARFSLVFEGCPLKINSTATWINPVNNGQVILFGTNDGIYCLQLKGLSENSLELLFPRRCLWLSVTRDTMMSLSGRHPQLYAHNLVSLMKLKSHGHSVNGSSGTSIGGGGGITNFSAASKFGKFVKLFPKRFSPSKKLPDTKGCRCANVTRNPFNGAKYLCAAMTNEILVMEWFNPISSFIEIKRIFVPDMPSPLLNFDLLIVKNLPLPLACLGVYRHHSRKGREGQRFRLHLIDLNSSGPNLPQMPPVTSSVPLSISLSPVTSAPSALTATTTATCVSPSYSCLVADSSLSPQSVISQAEHICGPNESVDLSNNKLTYKTHAIGKSDQTKAELQRKNTIFLCEFNSFLMNVATHSYYLL</sequence>
<dbReference type="GO" id="GO:0016301">
    <property type="term" value="F:kinase activity"/>
    <property type="evidence" value="ECO:0007669"/>
    <property type="project" value="UniProtKB-KW"/>
</dbReference>
<proteinExistence type="predicted"/>
<feature type="domain" description="CNH" evidence="2">
    <location>
        <begin position="826"/>
        <end position="1174"/>
    </location>
</feature>
<dbReference type="Pfam" id="PF00780">
    <property type="entry name" value="CNH"/>
    <property type="match status" value="1"/>
</dbReference>
<comment type="caution">
    <text evidence="3">The sequence shown here is derived from an EMBL/GenBank/DDBJ whole genome shotgun (WGS) entry which is preliminary data.</text>
</comment>
<dbReference type="Proteomes" id="UP000311919">
    <property type="component" value="Unassembled WGS sequence"/>
</dbReference>
<evidence type="ECO:0000313" key="4">
    <source>
        <dbReference type="Proteomes" id="UP000311919"/>
    </source>
</evidence>
<evidence type="ECO:0000256" key="1">
    <source>
        <dbReference type="SAM" id="MobiDB-lite"/>
    </source>
</evidence>
<keyword evidence="3" id="KW-0808">Transferase</keyword>
<dbReference type="AlphaFoldDB" id="A0A4Z2CNB9"/>
<evidence type="ECO:0000313" key="3">
    <source>
        <dbReference type="EMBL" id="TNN05678.1"/>
    </source>
</evidence>
<feature type="compositionally biased region" description="Basic and acidic residues" evidence="1">
    <location>
        <begin position="367"/>
        <end position="383"/>
    </location>
</feature>
<organism evidence="3 4">
    <name type="scientific">Schistosoma japonicum</name>
    <name type="common">Blood fluke</name>
    <dbReference type="NCBI Taxonomy" id="6182"/>
    <lineage>
        <taxon>Eukaryota</taxon>
        <taxon>Metazoa</taxon>
        <taxon>Spiralia</taxon>
        <taxon>Lophotrochozoa</taxon>
        <taxon>Platyhelminthes</taxon>
        <taxon>Trematoda</taxon>
        <taxon>Digenea</taxon>
        <taxon>Strigeidida</taxon>
        <taxon>Schistosomatoidea</taxon>
        <taxon>Schistosomatidae</taxon>
        <taxon>Schistosoma</taxon>
    </lineage>
</organism>
<feature type="region of interest" description="Disordered" evidence="1">
    <location>
        <begin position="364"/>
        <end position="383"/>
    </location>
</feature>
<name>A0A4Z2CNB9_SCHJA</name>
<dbReference type="InterPro" id="IPR001180">
    <property type="entry name" value="CNH_dom"/>
</dbReference>
<keyword evidence="3" id="KW-0418">Kinase</keyword>
<protein>
    <submittedName>
        <fullName evidence="3">Mitogen-activated protein kinase kinase kinase kinase 5</fullName>
    </submittedName>
</protein>
<reference evidence="3 4" key="1">
    <citation type="submission" date="2019-03" db="EMBL/GenBank/DDBJ databases">
        <title>An improved genome assembly of the fluke Schistosoma japonicum.</title>
        <authorList>
            <person name="Hu W."/>
            <person name="Luo F."/>
            <person name="Yin M."/>
            <person name="Mo X."/>
            <person name="Sun C."/>
            <person name="Wu Q."/>
            <person name="Zhu B."/>
            <person name="Xiang M."/>
            <person name="Wang J."/>
            <person name="Wang Y."/>
            <person name="Zhang T."/>
            <person name="Xu B."/>
            <person name="Zheng H."/>
            <person name="Feng Z."/>
        </authorList>
    </citation>
    <scope>NUCLEOTIDE SEQUENCE [LARGE SCALE GENOMIC DNA]</scope>
    <source>
        <strain evidence="3">HuSjv2</strain>
        <tissue evidence="3">Worms</tissue>
    </source>
</reference>
<dbReference type="PROSITE" id="PS50219">
    <property type="entry name" value="CNH"/>
    <property type="match status" value="1"/>
</dbReference>
<dbReference type="SMART" id="SM00036">
    <property type="entry name" value="CNH"/>
    <property type="match status" value="1"/>
</dbReference>
<gene>
    <name evidence="3" type="ORF">EWB00_009102</name>
</gene>
<dbReference type="EMBL" id="SKCS01000511">
    <property type="protein sequence ID" value="TNN05678.1"/>
    <property type="molecule type" value="Genomic_DNA"/>
</dbReference>
<dbReference type="OrthoDB" id="6265272at2759"/>
<dbReference type="STRING" id="6182.A0A4Z2CNB9"/>
<keyword evidence="4" id="KW-1185">Reference proteome</keyword>
<evidence type="ECO:0000259" key="2">
    <source>
        <dbReference type="PROSITE" id="PS50219"/>
    </source>
</evidence>
<accession>A0A4Z2CNB9</accession>